<name>A0A7W7PWB2_9ACTN</name>
<protein>
    <submittedName>
        <fullName evidence="1">Uncharacterized protein</fullName>
    </submittedName>
</protein>
<comment type="caution">
    <text evidence="1">The sequence shown here is derived from an EMBL/GenBank/DDBJ whole genome shotgun (WGS) entry which is preliminary data.</text>
</comment>
<sequence>MASASVVVPQMPGATNVEEAWAKLPDYLAAIGGYDMWYVEALVRFDGAQRAGARIMERITERLAEHNIGHLPDRLPTDGNCRVLLYNRDQFNVGFLLRLVHELATQEYSDNTNALVGTLKITLDGHRKVLQAAERKVKEGQ</sequence>
<dbReference type="AlphaFoldDB" id="A0A7W7PWB2"/>
<dbReference type="Proteomes" id="UP000579523">
    <property type="component" value="Unassembled WGS sequence"/>
</dbReference>
<evidence type="ECO:0000313" key="1">
    <source>
        <dbReference type="EMBL" id="MBB4902541.1"/>
    </source>
</evidence>
<reference evidence="1 2" key="1">
    <citation type="submission" date="2020-08" db="EMBL/GenBank/DDBJ databases">
        <title>Genomic Encyclopedia of Type Strains, Phase III (KMG-III): the genomes of soil and plant-associated and newly described type strains.</title>
        <authorList>
            <person name="Whitman W."/>
        </authorList>
    </citation>
    <scope>NUCLEOTIDE SEQUENCE [LARGE SCALE GENOMIC DNA]</scope>
    <source>
        <strain evidence="1 2">CECT 3273</strain>
    </source>
</reference>
<dbReference type="RefSeq" id="WP_184827946.1">
    <property type="nucleotide sequence ID" value="NZ_BMTK01000031.1"/>
</dbReference>
<organism evidence="1 2">
    <name type="scientific">Streptomyces griseomycini</name>
    <dbReference type="NCBI Taxonomy" id="66895"/>
    <lineage>
        <taxon>Bacteria</taxon>
        <taxon>Bacillati</taxon>
        <taxon>Actinomycetota</taxon>
        <taxon>Actinomycetes</taxon>
        <taxon>Kitasatosporales</taxon>
        <taxon>Streptomycetaceae</taxon>
        <taxon>Streptomyces</taxon>
    </lineage>
</organism>
<evidence type="ECO:0000313" key="2">
    <source>
        <dbReference type="Proteomes" id="UP000579523"/>
    </source>
</evidence>
<keyword evidence="2" id="KW-1185">Reference proteome</keyword>
<gene>
    <name evidence="1" type="ORF">FHS37_006638</name>
</gene>
<proteinExistence type="predicted"/>
<dbReference type="EMBL" id="JACHJI010000017">
    <property type="protein sequence ID" value="MBB4902541.1"/>
    <property type="molecule type" value="Genomic_DNA"/>
</dbReference>
<accession>A0A7W7PWB2</accession>